<dbReference type="STRING" id="428992.SAMN05216272_101278"/>
<dbReference type="RefSeq" id="WP_090260057.1">
    <property type="nucleotide sequence ID" value="NZ_FNDS01000001.1"/>
</dbReference>
<reference evidence="8" key="1">
    <citation type="submission" date="2016-10" db="EMBL/GenBank/DDBJ databases">
        <authorList>
            <person name="Varghese N."/>
            <person name="Submissions S."/>
        </authorList>
    </citation>
    <scope>NUCLEOTIDE SEQUENCE [LARGE SCALE GENOMIC DNA]</scope>
    <source>
        <strain evidence="8">CCM 7469</strain>
    </source>
</reference>
<dbReference type="InterPro" id="IPR035996">
    <property type="entry name" value="4pyrrol_Methylase_sf"/>
</dbReference>
<dbReference type="CDD" id="cd11643">
    <property type="entry name" value="Precorrin-6A-synthase"/>
    <property type="match status" value="1"/>
</dbReference>
<evidence type="ECO:0000256" key="4">
    <source>
        <dbReference type="ARBA" id="ARBA00022679"/>
    </source>
</evidence>
<keyword evidence="8" id="KW-1185">Reference proteome</keyword>
<dbReference type="NCBIfam" id="TIGR02434">
    <property type="entry name" value="CobF"/>
    <property type="match status" value="1"/>
</dbReference>
<evidence type="ECO:0000256" key="3">
    <source>
        <dbReference type="ARBA" id="ARBA00022603"/>
    </source>
</evidence>
<evidence type="ECO:0000313" key="7">
    <source>
        <dbReference type="EMBL" id="SDH37822.1"/>
    </source>
</evidence>
<dbReference type="PANTHER" id="PTHR43467">
    <property type="entry name" value="COBALT-PRECORRIN-2 C(20)-METHYLTRANSFERASE"/>
    <property type="match status" value="1"/>
</dbReference>
<accession>A0A1G8BXD4</accession>
<evidence type="ECO:0000256" key="1">
    <source>
        <dbReference type="ARBA" id="ARBA00004953"/>
    </source>
</evidence>
<feature type="domain" description="Tetrapyrrole methylase" evidence="6">
    <location>
        <begin position="4"/>
        <end position="225"/>
    </location>
</feature>
<dbReference type="PANTHER" id="PTHR43467:SF1">
    <property type="entry name" value="PRECORRIN-6A SYNTHASE [DEACETYLATING]"/>
    <property type="match status" value="1"/>
</dbReference>
<dbReference type="InterPro" id="IPR012797">
    <property type="entry name" value="CobF"/>
</dbReference>
<dbReference type="Gene3D" id="3.40.1010.10">
    <property type="entry name" value="Cobalt-precorrin-4 Transmethylase, Domain 1"/>
    <property type="match status" value="1"/>
</dbReference>
<dbReference type="Proteomes" id="UP000199636">
    <property type="component" value="Unassembled WGS sequence"/>
</dbReference>
<gene>
    <name evidence="7" type="ORF">SAMN05216272_101278</name>
</gene>
<dbReference type="InterPro" id="IPR014777">
    <property type="entry name" value="4pyrrole_Mease_sub1"/>
</dbReference>
<dbReference type="InterPro" id="IPR014776">
    <property type="entry name" value="4pyrrole_Mease_sub2"/>
</dbReference>
<dbReference type="PIRSF" id="PIRSF036525">
    <property type="entry name" value="CobF"/>
    <property type="match status" value="1"/>
</dbReference>
<dbReference type="Gene3D" id="3.30.950.10">
    <property type="entry name" value="Methyltransferase, Cobalt-precorrin-4 Transmethylase, Domain 2"/>
    <property type="match status" value="1"/>
</dbReference>
<comment type="pathway">
    <text evidence="1">Cofactor biosynthesis; adenosylcobalamin biosynthesis.</text>
</comment>
<dbReference type="Pfam" id="PF00590">
    <property type="entry name" value="TP_methylase"/>
    <property type="match status" value="1"/>
</dbReference>
<keyword evidence="5" id="KW-0949">S-adenosyl-L-methionine</keyword>
<dbReference type="GO" id="GO:0032259">
    <property type="term" value="P:methylation"/>
    <property type="evidence" value="ECO:0007669"/>
    <property type="project" value="UniProtKB-KW"/>
</dbReference>
<dbReference type="GO" id="GO:0009236">
    <property type="term" value="P:cobalamin biosynthetic process"/>
    <property type="evidence" value="ECO:0007669"/>
    <property type="project" value="UniProtKB-KW"/>
</dbReference>
<organism evidence="7 8">
    <name type="scientific">Pseudomonas panipatensis</name>
    <dbReference type="NCBI Taxonomy" id="428992"/>
    <lineage>
        <taxon>Bacteria</taxon>
        <taxon>Pseudomonadati</taxon>
        <taxon>Pseudomonadota</taxon>
        <taxon>Gammaproteobacteria</taxon>
        <taxon>Pseudomonadales</taxon>
        <taxon>Pseudomonadaceae</taxon>
        <taxon>Pseudomonas</taxon>
    </lineage>
</organism>
<evidence type="ECO:0000313" key="8">
    <source>
        <dbReference type="Proteomes" id="UP000199636"/>
    </source>
</evidence>
<sequence length="254" mass="27796">MKRLLVIGIGAGDPEQLTVQAVKALNRADLFFLLDKGAGASALLDLRRAICERYVEDRAYRVVEARLPERARDVADYAASVAALNAAKQALFERLIDEAMADGECGAFLVWGDPSLYDSTLRILDAIIAGGRHAIEYEVIPGISSVQALTARHRVPLNRIGGAVQITSGRRLAQSGMPDGVDDLVVLLDAQDAYARLLGQGLEIFWGAYLGTADEILIAGPLDEVAERIRDTRQRAREAHGWIMDTYLLRRREG</sequence>
<dbReference type="OrthoDB" id="9787471at2"/>
<evidence type="ECO:0000259" key="6">
    <source>
        <dbReference type="Pfam" id="PF00590"/>
    </source>
</evidence>
<keyword evidence="4" id="KW-0808">Transferase</keyword>
<evidence type="ECO:0000256" key="5">
    <source>
        <dbReference type="ARBA" id="ARBA00022691"/>
    </source>
</evidence>
<protein>
    <submittedName>
        <fullName evidence="7">Precorrin-6A synthase (Deacetylating)</fullName>
    </submittedName>
</protein>
<dbReference type="EMBL" id="FNDS01000001">
    <property type="protein sequence ID" value="SDH37822.1"/>
    <property type="molecule type" value="Genomic_DNA"/>
</dbReference>
<keyword evidence="3" id="KW-0489">Methyltransferase</keyword>
<name>A0A1G8BXD4_9PSED</name>
<proteinExistence type="predicted"/>
<evidence type="ECO:0000256" key="2">
    <source>
        <dbReference type="ARBA" id="ARBA00022573"/>
    </source>
</evidence>
<dbReference type="GO" id="GO:0043819">
    <property type="term" value="F:precorrin-6A synthase (deacetylating) activity"/>
    <property type="evidence" value="ECO:0007669"/>
    <property type="project" value="InterPro"/>
</dbReference>
<dbReference type="SUPFAM" id="SSF53790">
    <property type="entry name" value="Tetrapyrrole methylase"/>
    <property type="match status" value="1"/>
</dbReference>
<keyword evidence="2" id="KW-0169">Cobalamin biosynthesis</keyword>
<dbReference type="InterPro" id="IPR000878">
    <property type="entry name" value="4pyrrol_Mease"/>
</dbReference>
<dbReference type="AlphaFoldDB" id="A0A1G8BXD4"/>